<comment type="caution">
    <text evidence="1">The sequence shown here is derived from an EMBL/GenBank/DDBJ whole genome shotgun (WGS) entry which is preliminary data.</text>
</comment>
<organism evidence="1 2">
    <name type="scientific">Glomus cerebriforme</name>
    <dbReference type="NCBI Taxonomy" id="658196"/>
    <lineage>
        <taxon>Eukaryota</taxon>
        <taxon>Fungi</taxon>
        <taxon>Fungi incertae sedis</taxon>
        <taxon>Mucoromycota</taxon>
        <taxon>Glomeromycotina</taxon>
        <taxon>Glomeromycetes</taxon>
        <taxon>Glomerales</taxon>
        <taxon>Glomeraceae</taxon>
        <taxon>Glomus</taxon>
    </lineage>
</organism>
<reference evidence="1 2" key="1">
    <citation type="submission" date="2018-06" db="EMBL/GenBank/DDBJ databases">
        <title>Comparative genomics reveals the genomic features of Rhizophagus irregularis, R. cerebriforme, R. diaphanum and Gigaspora rosea, and their symbiotic lifestyle signature.</title>
        <authorList>
            <person name="Morin E."/>
            <person name="San Clemente H."/>
            <person name="Chen E.C.H."/>
            <person name="De La Providencia I."/>
            <person name="Hainaut M."/>
            <person name="Kuo A."/>
            <person name="Kohler A."/>
            <person name="Murat C."/>
            <person name="Tang N."/>
            <person name="Roy S."/>
            <person name="Loubradou J."/>
            <person name="Henrissat B."/>
            <person name="Grigoriev I.V."/>
            <person name="Corradi N."/>
            <person name="Roux C."/>
            <person name="Martin F.M."/>
        </authorList>
    </citation>
    <scope>NUCLEOTIDE SEQUENCE [LARGE SCALE GENOMIC DNA]</scope>
    <source>
        <strain evidence="1 2">DAOM 227022</strain>
    </source>
</reference>
<keyword evidence="2" id="KW-1185">Reference proteome</keyword>
<accession>A0A397S2L6</accession>
<evidence type="ECO:0000313" key="2">
    <source>
        <dbReference type="Proteomes" id="UP000265703"/>
    </source>
</evidence>
<proteinExistence type="predicted"/>
<evidence type="ECO:0000313" key="1">
    <source>
        <dbReference type="EMBL" id="RIA79732.1"/>
    </source>
</evidence>
<name>A0A397S2L6_9GLOM</name>
<sequence>MSTSPKEYFSNSHSMNNKFQIKLEEIILFDDNFPPWPALRPVETRLQNPIPIDTTPIIRVSSTSSHDPSNRNAITEYLKSPEEIIRIQKKKDKKKQKFKENRFCIKAILTGPRPPITSMLSASVFTIGIASQKTILSPISHYSWNSKTTSMPT</sequence>
<gene>
    <name evidence="1" type="ORF">C1645_840049</name>
</gene>
<protein>
    <submittedName>
        <fullName evidence="1">Uncharacterized protein</fullName>
    </submittedName>
</protein>
<dbReference type="Proteomes" id="UP000265703">
    <property type="component" value="Unassembled WGS sequence"/>
</dbReference>
<dbReference type="EMBL" id="QKYT01001170">
    <property type="protein sequence ID" value="RIA79732.1"/>
    <property type="molecule type" value="Genomic_DNA"/>
</dbReference>
<dbReference type="AlphaFoldDB" id="A0A397S2L6"/>